<gene>
    <name evidence="3" type="ORF">EQG79_10860</name>
</gene>
<reference evidence="3 4" key="1">
    <citation type="submission" date="2019-01" db="EMBL/GenBank/DDBJ databases">
        <title>Spirosoma flava sp. nov., a propanil-degrading bacterium isolated from herbicide-contaminated soil.</title>
        <authorList>
            <person name="Zhang L."/>
            <person name="Jiang J.-D."/>
        </authorList>
    </citation>
    <scope>NUCLEOTIDE SEQUENCE [LARGE SCALE GENOMIC DNA]</scope>
    <source>
        <strain evidence="3 4">TY50</strain>
    </source>
</reference>
<evidence type="ECO:0000256" key="2">
    <source>
        <dbReference type="SAM" id="SignalP"/>
    </source>
</evidence>
<feature type="signal peptide" evidence="2">
    <location>
        <begin position="1"/>
        <end position="23"/>
    </location>
</feature>
<feature type="transmembrane region" description="Helical" evidence="1">
    <location>
        <begin position="43"/>
        <end position="62"/>
    </location>
</feature>
<keyword evidence="1" id="KW-0812">Transmembrane</keyword>
<protein>
    <submittedName>
        <fullName evidence="3">CcmD family protein</fullName>
    </submittedName>
</protein>
<evidence type="ECO:0000313" key="4">
    <source>
        <dbReference type="Proteomes" id="UP000290407"/>
    </source>
</evidence>
<keyword evidence="1" id="KW-0472">Membrane</keyword>
<dbReference type="Proteomes" id="UP000290407">
    <property type="component" value="Unassembled WGS sequence"/>
</dbReference>
<name>A0A4Q2UNE7_9BACT</name>
<keyword evidence="2" id="KW-0732">Signal</keyword>
<feature type="chain" id="PRO_5020974361" evidence="2">
    <location>
        <begin position="24"/>
        <end position="88"/>
    </location>
</feature>
<comment type="caution">
    <text evidence="3">The sequence shown here is derived from an EMBL/GenBank/DDBJ whole genome shotgun (WGS) entry which is preliminary data.</text>
</comment>
<dbReference type="AlphaFoldDB" id="A0A4Q2UNE7"/>
<keyword evidence="4" id="KW-1185">Reference proteome</keyword>
<proteinExistence type="predicted"/>
<evidence type="ECO:0000313" key="3">
    <source>
        <dbReference type="EMBL" id="RYC70352.1"/>
    </source>
</evidence>
<dbReference type="Pfam" id="PF20077">
    <property type="entry name" value="CcmD_alt"/>
    <property type="match status" value="1"/>
</dbReference>
<dbReference type="RefSeq" id="WP_129601481.1">
    <property type="nucleotide sequence ID" value="NZ_SBLB01000002.1"/>
</dbReference>
<evidence type="ECO:0000256" key="1">
    <source>
        <dbReference type="SAM" id="Phobius"/>
    </source>
</evidence>
<sequence>MRLLTLSKLPLAALLLLSQLSMAQQPGTDGVDMADQLRADGKIWVVVAVIAAVFAGIIVYLIRLDRQVSQLEKDVRGAALKKSDVPLS</sequence>
<keyword evidence="1" id="KW-1133">Transmembrane helix</keyword>
<organism evidence="3 4">
    <name type="scientific">Spirosoma sordidisoli</name>
    <dbReference type="NCBI Taxonomy" id="2502893"/>
    <lineage>
        <taxon>Bacteria</taxon>
        <taxon>Pseudomonadati</taxon>
        <taxon>Bacteroidota</taxon>
        <taxon>Cytophagia</taxon>
        <taxon>Cytophagales</taxon>
        <taxon>Cytophagaceae</taxon>
        <taxon>Spirosoma</taxon>
    </lineage>
</organism>
<dbReference type="EMBL" id="SBLB01000002">
    <property type="protein sequence ID" value="RYC70352.1"/>
    <property type="molecule type" value="Genomic_DNA"/>
</dbReference>
<accession>A0A4Q2UNE7</accession>